<dbReference type="EMBL" id="LAZR01028381">
    <property type="protein sequence ID" value="KKL62789.1"/>
    <property type="molecule type" value="Genomic_DNA"/>
</dbReference>
<gene>
    <name evidence="2" type="ORF">LCGC14_2181670</name>
</gene>
<sequence>MPLETGGHIPPARKTITYTAGGGNPGQNGVETDIFTVTGEVIVIALIPYCTTLLGESAGTPTLELGVNNDTNLFVAATTATDIDANDFWFDATPAEVGGMAIPAALKDIAITDNISCTVGGTNNISSGVIEYTVYWLPISDDGNVVAN</sequence>
<evidence type="ECO:0000313" key="2">
    <source>
        <dbReference type="EMBL" id="KKL62789.1"/>
    </source>
</evidence>
<reference evidence="2" key="1">
    <citation type="journal article" date="2015" name="Nature">
        <title>Complex archaea that bridge the gap between prokaryotes and eukaryotes.</title>
        <authorList>
            <person name="Spang A."/>
            <person name="Saw J.H."/>
            <person name="Jorgensen S.L."/>
            <person name="Zaremba-Niedzwiedzka K."/>
            <person name="Martijn J."/>
            <person name="Lind A.E."/>
            <person name="van Eijk R."/>
            <person name="Schleper C."/>
            <person name="Guy L."/>
            <person name="Ettema T.J."/>
        </authorList>
    </citation>
    <scope>NUCLEOTIDE SEQUENCE</scope>
</reference>
<protein>
    <submittedName>
        <fullName evidence="2">Uncharacterized protein</fullName>
    </submittedName>
</protein>
<proteinExistence type="predicted"/>
<organism evidence="2">
    <name type="scientific">marine sediment metagenome</name>
    <dbReference type="NCBI Taxonomy" id="412755"/>
    <lineage>
        <taxon>unclassified sequences</taxon>
        <taxon>metagenomes</taxon>
        <taxon>ecological metagenomes</taxon>
    </lineage>
</organism>
<name>A0A0F9DM98_9ZZZZ</name>
<dbReference type="AlphaFoldDB" id="A0A0F9DM98"/>
<feature type="region of interest" description="Disordered" evidence="1">
    <location>
        <begin position="1"/>
        <end position="24"/>
    </location>
</feature>
<evidence type="ECO:0000256" key="1">
    <source>
        <dbReference type="SAM" id="MobiDB-lite"/>
    </source>
</evidence>
<accession>A0A0F9DM98</accession>
<comment type="caution">
    <text evidence="2">The sequence shown here is derived from an EMBL/GenBank/DDBJ whole genome shotgun (WGS) entry which is preliminary data.</text>
</comment>